<dbReference type="InterPro" id="IPR001614">
    <property type="entry name" value="Myelin_PLP"/>
</dbReference>
<dbReference type="AlphaFoldDB" id="A0ABD0JPF6"/>
<feature type="region of interest" description="Disordered" evidence="1">
    <location>
        <begin position="254"/>
        <end position="274"/>
    </location>
</feature>
<feature type="transmembrane region" description="Helical" evidence="2">
    <location>
        <begin position="66"/>
        <end position="90"/>
    </location>
</feature>
<reference evidence="3 4" key="1">
    <citation type="journal article" date="2023" name="Sci. Data">
        <title>Genome assembly of the Korean intertidal mud-creeper Batillaria attramentaria.</title>
        <authorList>
            <person name="Patra A.K."/>
            <person name="Ho P.T."/>
            <person name="Jun S."/>
            <person name="Lee S.J."/>
            <person name="Kim Y."/>
            <person name="Won Y.J."/>
        </authorList>
    </citation>
    <scope>NUCLEOTIDE SEQUENCE [LARGE SCALE GENOMIC DNA]</scope>
    <source>
        <strain evidence="3">Wonlab-2016</strain>
    </source>
</reference>
<evidence type="ECO:0008006" key="5">
    <source>
        <dbReference type="Google" id="ProtNLM"/>
    </source>
</evidence>
<comment type="caution">
    <text evidence="3">The sequence shown here is derived from an EMBL/GenBank/DDBJ whole genome shotgun (WGS) entry which is preliminary data.</text>
</comment>
<accession>A0ABD0JPF6</accession>
<proteinExistence type="predicted"/>
<dbReference type="Proteomes" id="UP001519460">
    <property type="component" value="Unassembled WGS sequence"/>
</dbReference>
<evidence type="ECO:0000256" key="1">
    <source>
        <dbReference type="SAM" id="MobiDB-lite"/>
    </source>
</evidence>
<feature type="transmembrane region" description="Helical" evidence="2">
    <location>
        <begin position="111"/>
        <end position="140"/>
    </location>
</feature>
<evidence type="ECO:0000256" key="2">
    <source>
        <dbReference type="SAM" id="Phobius"/>
    </source>
</evidence>
<protein>
    <recommendedName>
        <fullName evidence="5">Neuronal membrane glycoprotein M6-b</fullName>
    </recommendedName>
</protein>
<sequence>MCLCFPAGFFECIGRTPFGSLLAFIMVIVGAAVFCGTLYRALQLVIEGILIQLFEFTVGWLEIVQIMFIIIGAVMGLFTILLLVFGFLATGATRQNVYSGAKCIMGGRISAGFFIIISYLLSIAWLAIVCVTLIAVLMYLGVDAICEREIYSRTAQELQDENYCFELQRFGIYRGDNQEGTDQLCEHTKLRAMCNRVKEAGPLFCVAYGSAIVVLLGMIIFLICLAANYTRIKISKELTQYRDAVEMEELDVHSNYDSGKSPPPYLIDNHSSVG</sequence>
<feature type="transmembrane region" description="Helical" evidence="2">
    <location>
        <begin position="21"/>
        <end position="46"/>
    </location>
</feature>
<evidence type="ECO:0000313" key="3">
    <source>
        <dbReference type="EMBL" id="KAK7476726.1"/>
    </source>
</evidence>
<feature type="transmembrane region" description="Helical" evidence="2">
    <location>
        <begin position="206"/>
        <end position="227"/>
    </location>
</feature>
<keyword evidence="4" id="KW-1185">Reference proteome</keyword>
<evidence type="ECO:0000313" key="4">
    <source>
        <dbReference type="Proteomes" id="UP001519460"/>
    </source>
</evidence>
<dbReference type="PANTHER" id="PTHR11683:SF12">
    <property type="entry name" value="M6, ISOFORM F"/>
    <property type="match status" value="1"/>
</dbReference>
<organism evidence="3 4">
    <name type="scientific">Batillaria attramentaria</name>
    <dbReference type="NCBI Taxonomy" id="370345"/>
    <lineage>
        <taxon>Eukaryota</taxon>
        <taxon>Metazoa</taxon>
        <taxon>Spiralia</taxon>
        <taxon>Lophotrochozoa</taxon>
        <taxon>Mollusca</taxon>
        <taxon>Gastropoda</taxon>
        <taxon>Caenogastropoda</taxon>
        <taxon>Sorbeoconcha</taxon>
        <taxon>Cerithioidea</taxon>
        <taxon>Batillariidae</taxon>
        <taxon>Batillaria</taxon>
    </lineage>
</organism>
<dbReference type="EMBL" id="JACVVK020000367">
    <property type="protein sequence ID" value="KAK7476726.1"/>
    <property type="molecule type" value="Genomic_DNA"/>
</dbReference>
<keyword evidence="2" id="KW-0812">Transmembrane</keyword>
<name>A0ABD0JPF6_9CAEN</name>
<gene>
    <name evidence="3" type="ORF">BaRGS_00032019</name>
</gene>
<dbReference type="PANTHER" id="PTHR11683">
    <property type="entry name" value="MYELIN PROTEOLIPID"/>
    <property type="match status" value="1"/>
</dbReference>
<keyword evidence="2" id="KW-0472">Membrane</keyword>
<keyword evidence="2" id="KW-1133">Transmembrane helix</keyword>
<dbReference type="Pfam" id="PF01275">
    <property type="entry name" value="Myelin_PLP"/>
    <property type="match status" value="1"/>
</dbReference>